<name>A0A506UAD4_9HYPH</name>
<proteinExistence type="predicted"/>
<evidence type="ECO:0000313" key="3">
    <source>
        <dbReference type="Proteomes" id="UP000320314"/>
    </source>
</evidence>
<dbReference type="SUPFAM" id="SSF47413">
    <property type="entry name" value="lambda repressor-like DNA-binding domains"/>
    <property type="match status" value="1"/>
</dbReference>
<evidence type="ECO:0000313" key="2">
    <source>
        <dbReference type="EMBL" id="TPW29915.1"/>
    </source>
</evidence>
<organism evidence="2 3">
    <name type="scientific">Pararhizobium mangrovi</name>
    <dbReference type="NCBI Taxonomy" id="2590452"/>
    <lineage>
        <taxon>Bacteria</taxon>
        <taxon>Pseudomonadati</taxon>
        <taxon>Pseudomonadota</taxon>
        <taxon>Alphaproteobacteria</taxon>
        <taxon>Hyphomicrobiales</taxon>
        <taxon>Rhizobiaceae</taxon>
        <taxon>Rhizobium/Agrobacterium group</taxon>
        <taxon>Pararhizobium</taxon>
    </lineage>
</organism>
<reference evidence="2 3" key="1">
    <citation type="submission" date="2019-06" db="EMBL/GenBank/DDBJ databases">
        <authorList>
            <person name="Li M."/>
        </authorList>
    </citation>
    <scope>NUCLEOTIDE SEQUENCE [LARGE SCALE GENOMIC DNA]</scope>
    <source>
        <strain evidence="2 3">BGMRC6574</strain>
    </source>
</reference>
<dbReference type="PROSITE" id="PS50943">
    <property type="entry name" value="HTH_CROC1"/>
    <property type="match status" value="1"/>
</dbReference>
<dbReference type="AlphaFoldDB" id="A0A506UAD4"/>
<comment type="caution">
    <text evidence="2">The sequence shown here is derived from an EMBL/GenBank/DDBJ whole genome shotgun (WGS) entry which is preliminary data.</text>
</comment>
<dbReference type="OrthoDB" id="8902678at2"/>
<accession>A0A506UAD4</accession>
<dbReference type="InterPro" id="IPR010982">
    <property type="entry name" value="Lambda_DNA-bd_dom_sf"/>
</dbReference>
<protein>
    <submittedName>
        <fullName evidence="2">Helix-turn-helix transcriptional regulator</fullName>
    </submittedName>
</protein>
<dbReference type="Proteomes" id="UP000320314">
    <property type="component" value="Unassembled WGS sequence"/>
</dbReference>
<dbReference type="Pfam" id="PF13560">
    <property type="entry name" value="HTH_31"/>
    <property type="match status" value="1"/>
</dbReference>
<dbReference type="InterPro" id="IPR001387">
    <property type="entry name" value="Cro/C1-type_HTH"/>
</dbReference>
<dbReference type="GO" id="GO:0003677">
    <property type="term" value="F:DNA binding"/>
    <property type="evidence" value="ECO:0007669"/>
    <property type="project" value="InterPro"/>
</dbReference>
<gene>
    <name evidence="2" type="ORF">FJU11_06515</name>
</gene>
<feature type="domain" description="HTH cro/C1-type" evidence="1">
    <location>
        <begin position="21"/>
        <end position="66"/>
    </location>
</feature>
<evidence type="ECO:0000259" key="1">
    <source>
        <dbReference type="PROSITE" id="PS50943"/>
    </source>
</evidence>
<sequence>MTTDHDPLPANLAYACSLFPSVAEVCRRLGVNRQQFNKYLSGQVRPSRHNMRRMCDFFGVTEWEMLMEEQRFAEILSVRTKPIPSATSNLEIRHIETLHANSANLDRYVGYYFRYFYAFGYPNRIIKSLGTIYERDRRFFWKNVEIMPSDIFGTAYSFTKYQGSVFYLGERIYVIEYEALLATSITSMTLYPSYHARLNHLTGVQTGGPTKRGRKPAASFVLLEFLGRSINRRQALKSCGLFEEDTIDPRIRTHIVNRMPENAHVFEAEQS</sequence>
<keyword evidence="3" id="KW-1185">Reference proteome</keyword>
<dbReference type="CDD" id="cd00093">
    <property type="entry name" value="HTH_XRE"/>
    <property type="match status" value="1"/>
</dbReference>
<dbReference type="RefSeq" id="WP_141166225.1">
    <property type="nucleotide sequence ID" value="NZ_VHLH01000008.1"/>
</dbReference>
<dbReference type="Gene3D" id="1.10.260.40">
    <property type="entry name" value="lambda repressor-like DNA-binding domains"/>
    <property type="match status" value="1"/>
</dbReference>
<dbReference type="EMBL" id="VHLH01000008">
    <property type="protein sequence ID" value="TPW29915.1"/>
    <property type="molecule type" value="Genomic_DNA"/>
</dbReference>